<dbReference type="EMBL" id="JBHTIW010000009">
    <property type="protein sequence ID" value="MFD0920915.1"/>
    <property type="molecule type" value="Genomic_DNA"/>
</dbReference>
<proteinExistence type="predicted"/>
<accession>A0ABW3FVL3</accession>
<organism evidence="1 2">
    <name type="scientific">Saccharopolyspora rosea</name>
    <dbReference type="NCBI Taxonomy" id="524884"/>
    <lineage>
        <taxon>Bacteria</taxon>
        <taxon>Bacillati</taxon>
        <taxon>Actinomycetota</taxon>
        <taxon>Actinomycetes</taxon>
        <taxon>Pseudonocardiales</taxon>
        <taxon>Pseudonocardiaceae</taxon>
        <taxon>Saccharopolyspora</taxon>
    </lineage>
</organism>
<gene>
    <name evidence="1" type="ORF">ACFQ16_14275</name>
</gene>
<dbReference type="Proteomes" id="UP001597018">
    <property type="component" value="Unassembled WGS sequence"/>
</dbReference>
<dbReference type="RefSeq" id="WP_345600639.1">
    <property type="nucleotide sequence ID" value="NZ_BAABLT010000011.1"/>
</dbReference>
<keyword evidence="2" id="KW-1185">Reference proteome</keyword>
<evidence type="ECO:0000313" key="1">
    <source>
        <dbReference type="EMBL" id="MFD0920915.1"/>
    </source>
</evidence>
<dbReference type="InterPro" id="IPR031795">
    <property type="entry name" value="Zf-HC3"/>
</dbReference>
<evidence type="ECO:0000313" key="2">
    <source>
        <dbReference type="Proteomes" id="UP001597018"/>
    </source>
</evidence>
<dbReference type="Gene3D" id="2.30.30.990">
    <property type="entry name" value="Malonyl-[acyl-carrier protein] O-methyltransferase, zinc-finger motif"/>
    <property type="match status" value="1"/>
</dbReference>
<comment type="caution">
    <text evidence="1">The sequence shown here is derived from an EMBL/GenBank/DDBJ whole genome shotgun (WGS) entry which is preliminary data.</text>
</comment>
<sequence>MHPFHWVPGDGARHASLDARPEGVFLHPTGAEVRTLCGLDVLADNSQLAWLWETCPECNAEAHRISARSTTSGRTR</sequence>
<reference evidence="2" key="1">
    <citation type="journal article" date="2019" name="Int. J. Syst. Evol. Microbiol.">
        <title>The Global Catalogue of Microorganisms (GCM) 10K type strain sequencing project: providing services to taxonomists for standard genome sequencing and annotation.</title>
        <authorList>
            <consortium name="The Broad Institute Genomics Platform"/>
            <consortium name="The Broad Institute Genome Sequencing Center for Infectious Disease"/>
            <person name="Wu L."/>
            <person name="Ma J."/>
        </authorList>
    </citation>
    <scope>NUCLEOTIDE SEQUENCE [LARGE SCALE GENOMIC DNA]</scope>
    <source>
        <strain evidence="2">CCUG 56401</strain>
    </source>
</reference>
<protein>
    <submittedName>
        <fullName evidence="1">Zinc finger protein</fullName>
    </submittedName>
</protein>
<dbReference type="Pfam" id="PF16827">
    <property type="entry name" value="zf-HC3"/>
    <property type="match status" value="1"/>
</dbReference>
<name>A0ABW3FVL3_9PSEU</name>